<dbReference type="GeneID" id="49389127"/>
<dbReference type="AlphaFoldDB" id="A0A2K8PKU7"/>
<gene>
    <name evidence="1" type="ORF">SLAV_26530</name>
</gene>
<evidence type="ECO:0000313" key="1">
    <source>
        <dbReference type="EMBL" id="ATZ27098.1"/>
    </source>
</evidence>
<keyword evidence="2" id="KW-1185">Reference proteome</keyword>
<dbReference type="OrthoDB" id="5242307at2"/>
<protein>
    <submittedName>
        <fullName evidence="1">Uncharacterized protein</fullName>
    </submittedName>
</protein>
<organism evidence="1 2">
    <name type="scientific">Streptomyces lavendulae subsp. lavendulae</name>
    <dbReference type="NCBI Taxonomy" id="58340"/>
    <lineage>
        <taxon>Bacteria</taxon>
        <taxon>Bacillati</taxon>
        <taxon>Actinomycetota</taxon>
        <taxon>Actinomycetes</taxon>
        <taxon>Kitasatosporales</taxon>
        <taxon>Streptomycetaceae</taxon>
        <taxon>Streptomyces</taxon>
    </lineage>
</organism>
<evidence type="ECO:0000313" key="2">
    <source>
        <dbReference type="Proteomes" id="UP000231791"/>
    </source>
</evidence>
<proteinExistence type="predicted"/>
<name>A0A2K8PKU7_STRLA</name>
<dbReference type="RefSeq" id="WP_158740728.1">
    <property type="nucleotide sequence ID" value="NZ_CP024985.1"/>
</dbReference>
<reference evidence="1 2" key="1">
    <citation type="submission" date="2017-11" db="EMBL/GenBank/DDBJ databases">
        <title>Complete genome sequence of Streptomyces lavendulae subsp. lavendulae CCM 3239 (formerly 'Streptomyces aureofaciens CCM 3239'), the producer of the angucycline-type antibiotic auricin.</title>
        <authorList>
            <person name="Busche T."/>
            <person name="Novakova R."/>
            <person name="Al'Dilaimi A."/>
            <person name="Homerova D."/>
            <person name="Feckova L."/>
            <person name="Rezuchova B."/>
            <person name="Mingyar E."/>
            <person name="Csolleiova D."/>
            <person name="Bekeova C."/>
            <person name="Winkler A."/>
            <person name="Sevcikova B."/>
            <person name="Kalinowski J."/>
            <person name="Kormanec J."/>
            <person name="Ruckert C."/>
        </authorList>
    </citation>
    <scope>NUCLEOTIDE SEQUENCE [LARGE SCALE GENOMIC DNA]</scope>
    <source>
        <strain evidence="1 2">CCM 3239</strain>
    </source>
</reference>
<dbReference type="KEGG" id="slx:SLAV_26530"/>
<dbReference type="Proteomes" id="UP000231791">
    <property type="component" value="Chromosome"/>
</dbReference>
<sequence>MIPVRRSPRVLPRALPLLLCPLLLCLPVAGCAHPAARTPAAAGTTAEAGIREAVAAWSRRPPERLAGIPLEGWSYEVTSVRPDGARALVRAELRYRLTGYDAAPAGSAREVELAREGAAWRVTADRPAPGAPPQLWDQGPVTVVRGEHSLVLGVGQDRGTLTGIAGEADRAVPAVSAAWPGDWARRVVVLVPASLDAMAALLGRPADAYRGMGAVTTGRVGAAPAPADRVVINPAGYAELSAAGRSVVLTHEVTHVATRSATSASTPQWLSEGFADWAAYRGTPATPAEAAPALGRAVRAGGPPPALPADAAFAFGGDAEAMARAYEGAWLACRLVADRWGAEALVRLYRDAGREPLPAALEGALGTDLPALTRAWQEALRHELG</sequence>
<dbReference type="EMBL" id="CP024985">
    <property type="protein sequence ID" value="ATZ27098.1"/>
    <property type="molecule type" value="Genomic_DNA"/>
</dbReference>
<accession>A0A2K8PKU7</accession>